<dbReference type="OrthoDB" id="9760324at2"/>
<dbReference type="GO" id="GO:0004371">
    <property type="term" value="F:glycerone kinase activity"/>
    <property type="evidence" value="ECO:0007669"/>
    <property type="project" value="InterPro"/>
</dbReference>
<dbReference type="NCBIfam" id="TIGR03599">
    <property type="entry name" value="YloV"/>
    <property type="match status" value="1"/>
</dbReference>
<accession>U2DYW6</accession>
<organism evidence="2 3">
    <name type="scientific">Haloplasma contractile SSD-17B</name>
    <dbReference type="NCBI Taxonomy" id="1033810"/>
    <lineage>
        <taxon>Bacteria</taxon>
        <taxon>Bacillati</taxon>
        <taxon>Mycoplasmatota</taxon>
        <taxon>Mollicutes</taxon>
        <taxon>Haloplasmatales</taxon>
        <taxon>Haloplasmataceae</taxon>
        <taxon>Haloplasma</taxon>
    </lineage>
</organism>
<dbReference type="InterPro" id="IPR048394">
    <property type="entry name" value="FakA-like_M"/>
</dbReference>
<sequence length="549" mass="60790">MSIYRIDGTLFKKLLINGAVNLTNNADRIDELNVFPVPDGDTGTNMKLTINSGARELEKINSSSLQEVTKKLSRGLLMGARGNSGVILSQLFRGFAMGVEGHDEVDAIILSKAFKKGVETAYKAVMKPVEGTILTVSRESADEVSRVATPDMSIEELMERLVEEAKRSLKRTPDLLPVLKEVGVVDSGGAGLLSIYEGFLKALNGEMLELNKADDKEKEKTTAQAQINIENLEFGYCTEFIVKLDDEKLKANPFTEQRLRNQLEKLGDSIVVVNDEDLVKVHVHTETPGEAMNFAQKFGEFMTIKVENMREQHSHIVNDEHAVAPAKKEKKEYGLISVCSGVGLANIFKEMGCDYVIAGGQTMNPSTEDFLKAIEEVNAKNIIIFPNNSNIVMAANQAAEVTEDSRVMVVPSKTIPQGYSALLLFNPTSSIDENVEVMKEQLADVKSGQVTYAVRDTSFNGIAIKKDDYMGILEKDIVTSEHDRLTVTKNLLDKMIDEDSEIVTIFYGDDINEDEIDIVTEYIESKYEDAEVELLEGNQPVYSYIIAVE</sequence>
<dbReference type="InterPro" id="IPR004007">
    <property type="entry name" value="DhaL_dom"/>
</dbReference>
<dbReference type="Proteomes" id="UP000005707">
    <property type="component" value="Unassembled WGS sequence"/>
</dbReference>
<keyword evidence="2" id="KW-0418">Kinase</keyword>
<dbReference type="EMBL" id="AFNU02000001">
    <property type="protein sequence ID" value="ERJ13432.1"/>
    <property type="molecule type" value="Genomic_DNA"/>
</dbReference>
<dbReference type="InterPro" id="IPR033470">
    <property type="entry name" value="FakA-like_C"/>
</dbReference>
<reference evidence="2 3" key="2">
    <citation type="journal article" date="2013" name="PLoS ONE">
        <title>INDIGO - INtegrated Data Warehouse of MIcrobial GenOmes with Examples from the Red Sea Extremophiles.</title>
        <authorList>
            <person name="Alam I."/>
            <person name="Antunes A."/>
            <person name="Kamau A.A."/>
            <person name="Ba Alawi W."/>
            <person name="Kalkatawi M."/>
            <person name="Stingl U."/>
            <person name="Bajic V.B."/>
        </authorList>
    </citation>
    <scope>NUCLEOTIDE SEQUENCE [LARGE SCALE GENOMIC DNA]</scope>
    <source>
        <strain evidence="2 3">SSD-17B</strain>
    </source>
</reference>
<dbReference type="SMART" id="SM01121">
    <property type="entry name" value="Dak1_2"/>
    <property type="match status" value="1"/>
</dbReference>
<dbReference type="SMART" id="SM01120">
    <property type="entry name" value="Dak2"/>
    <property type="match status" value="1"/>
</dbReference>
<dbReference type="InterPro" id="IPR050270">
    <property type="entry name" value="DegV_domain_contain"/>
</dbReference>
<dbReference type="InterPro" id="IPR019986">
    <property type="entry name" value="YloV-like"/>
</dbReference>
<dbReference type="PANTHER" id="PTHR33434">
    <property type="entry name" value="DEGV DOMAIN-CONTAINING PROTEIN DR_1986-RELATED"/>
    <property type="match status" value="1"/>
</dbReference>
<dbReference type="RefSeq" id="WP_008826461.1">
    <property type="nucleotide sequence ID" value="NZ_AFNU02000001.1"/>
</dbReference>
<dbReference type="eggNOG" id="COG1461">
    <property type="taxonomic scope" value="Bacteria"/>
</dbReference>
<dbReference type="GO" id="GO:0006071">
    <property type="term" value="P:glycerol metabolic process"/>
    <property type="evidence" value="ECO:0007669"/>
    <property type="project" value="InterPro"/>
</dbReference>
<dbReference type="PANTHER" id="PTHR33434:SF4">
    <property type="entry name" value="PHOSPHATASE PROTEIN"/>
    <property type="match status" value="1"/>
</dbReference>
<dbReference type="SUPFAM" id="SSF101473">
    <property type="entry name" value="DhaL-like"/>
    <property type="match status" value="1"/>
</dbReference>
<dbReference type="FunCoup" id="U2DYW6">
    <property type="interactions" value="14"/>
</dbReference>
<dbReference type="Pfam" id="PF02734">
    <property type="entry name" value="Dak2"/>
    <property type="match status" value="1"/>
</dbReference>
<dbReference type="InParanoid" id="U2DYW6"/>
<reference evidence="2 3" key="1">
    <citation type="journal article" date="2011" name="J. Bacteriol.">
        <title>Genome sequence of Haloplasma contractile, an unusual contractile bacterium from a deep-sea anoxic brine lake.</title>
        <authorList>
            <person name="Antunes A."/>
            <person name="Alam I."/>
            <person name="El Dorry H."/>
            <person name="Siam R."/>
            <person name="Robertson A."/>
            <person name="Bajic V.B."/>
            <person name="Stingl U."/>
        </authorList>
    </citation>
    <scope>NUCLEOTIDE SEQUENCE [LARGE SCALE GENOMIC DNA]</scope>
    <source>
        <strain evidence="2 3">SSD-17B</strain>
    </source>
</reference>
<evidence type="ECO:0000313" key="2">
    <source>
        <dbReference type="EMBL" id="ERJ13432.1"/>
    </source>
</evidence>
<gene>
    <name evidence="2" type="ORF">HLPCO_000083</name>
</gene>
<dbReference type="Pfam" id="PF21645">
    <property type="entry name" value="FakA-like_M"/>
    <property type="match status" value="1"/>
</dbReference>
<dbReference type="Pfam" id="PF13684">
    <property type="entry name" value="FakA-like_C"/>
    <property type="match status" value="1"/>
</dbReference>
<dbReference type="PROSITE" id="PS51480">
    <property type="entry name" value="DHAL"/>
    <property type="match status" value="1"/>
</dbReference>
<dbReference type="Gene3D" id="1.25.40.340">
    <property type="match status" value="1"/>
</dbReference>
<name>U2DYW6_9MOLU</name>
<dbReference type="STRING" id="1033810.HLPCO_000083"/>
<keyword evidence="2" id="KW-0808">Transferase</keyword>
<proteinExistence type="predicted"/>
<dbReference type="InterPro" id="IPR036117">
    <property type="entry name" value="DhaL_dom_sf"/>
</dbReference>
<keyword evidence="3" id="KW-1185">Reference proteome</keyword>
<comment type="caution">
    <text evidence="2">The sequence shown here is derived from an EMBL/GenBank/DDBJ whole genome shotgun (WGS) entry which is preliminary data.</text>
</comment>
<dbReference type="AlphaFoldDB" id="U2DYW6"/>
<feature type="domain" description="DhaL" evidence="1">
    <location>
        <begin position="9"/>
        <end position="201"/>
    </location>
</feature>
<evidence type="ECO:0000313" key="3">
    <source>
        <dbReference type="Proteomes" id="UP000005707"/>
    </source>
</evidence>
<evidence type="ECO:0000259" key="1">
    <source>
        <dbReference type="PROSITE" id="PS51480"/>
    </source>
</evidence>
<protein>
    <submittedName>
        <fullName evidence="2">Kinase hydroxyacetone kinase protein</fullName>
    </submittedName>
</protein>